<dbReference type="GeneID" id="17261141"/>
<sequence>MGCASSTPGGEASAPAPRLSQREREQKKPSTCGSLVWNDVAQGTLQLVWTENDPVEGALAFFETEAKVPAFKLTQNCGRSDIMKGLGGPNNTKFYQAWTQFIKLAQAWPGEFTHVLNMDAKPLAIYTTTEAIKVSRITRGEAVDLSQVTCVAIVPEASGAYQGVTSLELGMFKQNCKSGGGVVLDLVSSARSSAPPSPVHSSPVPAAA</sequence>
<dbReference type="HOGENOM" id="CLU_090486_0_0_1"/>
<dbReference type="Proteomes" id="UP000013827">
    <property type="component" value="Unassembled WGS sequence"/>
</dbReference>
<evidence type="ECO:0000256" key="1">
    <source>
        <dbReference type="SAM" id="MobiDB-lite"/>
    </source>
</evidence>
<feature type="region of interest" description="Disordered" evidence="1">
    <location>
        <begin position="1"/>
        <end position="32"/>
    </location>
</feature>
<dbReference type="PaxDb" id="2903-EOD14994"/>
<accession>A0A0D3IUQ9</accession>
<feature type="domain" description="Immune mapped protein 2 N-terminal" evidence="2">
    <location>
        <begin position="31"/>
        <end position="114"/>
    </location>
</feature>
<dbReference type="KEGG" id="ehx:EMIHUDRAFT_114298"/>
<dbReference type="KEGG" id="ehx:EMIHUDRAFT_246247"/>
<keyword evidence="4" id="KW-1185">Reference proteome</keyword>
<evidence type="ECO:0000313" key="4">
    <source>
        <dbReference type="Proteomes" id="UP000013827"/>
    </source>
</evidence>
<reference evidence="3" key="2">
    <citation type="submission" date="2024-10" db="UniProtKB">
        <authorList>
            <consortium name="EnsemblProtists"/>
        </authorList>
    </citation>
    <scope>IDENTIFICATION</scope>
</reference>
<name>A0A0D3IUQ9_EMIH1</name>
<dbReference type="RefSeq" id="XP_005780569.1">
    <property type="nucleotide sequence ID" value="XM_005780512.1"/>
</dbReference>
<dbReference type="AlphaFoldDB" id="A0A0D3IUQ9"/>
<dbReference type="RefSeq" id="XP_005767423.1">
    <property type="nucleotide sequence ID" value="XM_005767366.1"/>
</dbReference>
<evidence type="ECO:0000313" key="3">
    <source>
        <dbReference type="EnsemblProtists" id="EOD14994"/>
    </source>
</evidence>
<dbReference type="InterPro" id="IPR040955">
    <property type="entry name" value="IMP2_N"/>
</dbReference>
<dbReference type="EnsemblProtists" id="EOD28140">
    <property type="protein sequence ID" value="EOD28140"/>
    <property type="gene ID" value="EMIHUDRAFT_114298"/>
</dbReference>
<dbReference type="EnsemblProtists" id="EOD14994">
    <property type="protein sequence ID" value="EOD14994"/>
    <property type="gene ID" value="EMIHUDRAFT_246247"/>
</dbReference>
<reference evidence="4" key="1">
    <citation type="journal article" date="2013" name="Nature">
        <title>Pan genome of the phytoplankton Emiliania underpins its global distribution.</title>
        <authorList>
            <person name="Read B.A."/>
            <person name="Kegel J."/>
            <person name="Klute M.J."/>
            <person name="Kuo A."/>
            <person name="Lefebvre S.C."/>
            <person name="Maumus F."/>
            <person name="Mayer C."/>
            <person name="Miller J."/>
            <person name="Monier A."/>
            <person name="Salamov A."/>
            <person name="Young J."/>
            <person name="Aguilar M."/>
            <person name="Claverie J.M."/>
            <person name="Frickenhaus S."/>
            <person name="Gonzalez K."/>
            <person name="Herman E.K."/>
            <person name="Lin Y.C."/>
            <person name="Napier J."/>
            <person name="Ogata H."/>
            <person name="Sarno A.F."/>
            <person name="Shmutz J."/>
            <person name="Schroeder D."/>
            <person name="de Vargas C."/>
            <person name="Verret F."/>
            <person name="von Dassow P."/>
            <person name="Valentin K."/>
            <person name="Van de Peer Y."/>
            <person name="Wheeler G."/>
            <person name="Dacks J.B."/>
            <person name="Delwiche C.F."/>
            <person name="Dyhrman S.T."/>
            <person name="Glockner G."/>
            <person name="John U."/>
            <person name="Richards T."/>
            <person name="Worden A.Z."/>
            <person name="Zhang X."/>
            <person name="Grigoriev I.V."/>
            <person name="Allen A.E."/>
            <person name="Bidle K."/>
            <person name="Borodovsky M."/>
            <person name="Bowler C."/>
            <person name="Brownlee C."/>
            <person name="Cock J.M."/>
            <person name="Elias M."/>
            <person name="Gladyshev V.N."/>
            <person name="Groth M."/>
            <person name="Guda C."/>
            <person name="Hadaegh A."/>
            <person name="Iglesias-Rodriguez M.D."/>
            <person name="Jenkins J."/>
            <person name="Jones B.M."/>
            <person name="Lawson T."/>
            <person name="Leese F."/>
            <person name="Lindquist E."/>
            <person name="Lobanov A."/>
            <person name="Lomsadze A."/>
            <person name="Malik S.B."/>
            <person name="Marsh M.E."/>
            <person name="Mackinder L."/>
            <person name="Mock T."/>
            <person name="Mueller-Roeber B."/>
            <person name="Pagarete A."/>
            <person name="Parker M."/>
            <person name="Probert I."/>
            <person name="Quesneville H."/>
            <person name="Raines C."/>
            <person name="Rensing S.A."/>
            <person name="Riano-Pachon D.M."/>
            <person name="Richier S."/>
            <person name="Rokitta S."/>
            <person name="Shiraiwa Y."/>
            <person name="Soanes D.M."/>
            <person name="van der Giezen M."/>
            <person name="Wahlund T.M."/>
            <person name="Williams B."/>
            <person name="Wilson W."/>
            <person name="Wolfe G."/>
            <person name="Wurch L.L."/>
        </authorList>
    </citation>
    <scope>NUCLEOTIDE SEQUENCE</scope>
</reference>
<dbReference type="eggNOG" id="ENOG502SBCP">
    <property type="taxonomic scope" value="Eukaryota"/>
</dbReference>
<proteinExistence type="predicted"/>
<protein>
    <recommendedName>
        <fullName evidence="2">Immune mapped protein 2 N-terminal domain-containing protein</fullName>
    </recommendedName>
</protein>
<dbReference type="Pfam" id="PF18590">
    <property type="entry name" value="IMP2_N"/>
    <property type="match status" value="1"/>
</dbReference>
<organism evidence="3 4">
    <name type="scientific">Emiliania huxleyi (strain CCMP1516)</name>
    <dbReference type="NCBI Taxonomy" id="280463"/>
    <lineage>
        <taxon>Eukaryota</taxon>
        <taxon>Haptista</taxon>
        <taxon>Haptophyta</taxon>
        <taxon>Prymnesiophyceae</taxon>
        <taxon>Isochrysidales</taxon>
        <taxon>Noelaerhabdaceae</taxon>
        <taxon>Emiliania</taxon>
    </lineage>
</organism>
<evidence type="ECO:0000259" key="2">
    <source>
        <dbReference type="Pfam" id="PF18590"/>
    </source>
</evidence>
<dbReference type="GeneID" id="17273685"/>